<organism evidence="1 2">
    <name type="scientific">Longibaculum muris</name>
    <dbReference type="NCBI Taxonomy" id="1796628"/>
    <lineage>
        <taxon>Bacteria</taxon>
        <taxon>Bacillati</taxon>
        <taxon>Bacillota</taxon>
        <taxon>Erysipelotrichia</taxon>
        <taxon>Erysipelotrichales</taxon>
        <taxon>Coprobacillaceae</taxon>
        <taxon>Longibaculum</taxon>
    </lineage>
</organism>
<dbReference type="Proteomes" id="UP000295515">
    <property type="component" value="Unassembled WGS sequence"/>
</dbReference>
<dbReference type="Gene3D" id="1.10.1660.10">
    <property type="match status" value="1"/>
</dbReference>
<reference evidence="1 2" key="1">
    <citation type="submission" date="2019-03" db="EMBL/GenBank/DDBJ databases">
        <title>Genomic Encyclopedia of Type Strains, Phase IV (KMG-IV): sequencing the most valuable type-strain genomes for metagenomic binning, comparative biology and taxonomic classification.</title>
        <authorList>
            <person name="Goeker M."/>
        </authorList>
    </citation>
    <scope>NUCLEOTIDE SEQUENCE [LARGE SCALE GENOMIC DNA]</scope>
    <source>
        <strain evidence="1 2">DSM 29487</strain>
    </source>
</reference>
<accession>A0A4R3Z6I6</accession>
<protein>
    <submittedName>
        <fullName evidence="1">Uncharacterized protein DUF1836</fullName>
    </submittedName>
</protein>
<keyword evidence="2" id="KW-1185">Reference proteome</keyword>
<dbReference type="GeneID" id="98914724"/>
<evidence type="ECO:0000313" key="1">
    <source>
        <dbReference type="EMBL" id="TCW01212.1"/>
    </source>
</evidence>
<dbReference type="InterPro" id="IPR014975">
    <property type="entry name" value="DUF1836"/>
</dbReference>
<dbReference type="EMBL" id="SMCQ01000004">
    <property type="protein sequence ID" value="TCW01212.1"/>
    <property type="molecule type" value="Genomic_DNA"/>
</dbReference>
<dbReference type="Pfam" id="PF08876">
    <property type="entry name" value="DUF1836"/>
    <property type="match status" value="1"/>
</dbReference>
<sequence>MNSETFNEILKDVEQMSDLKSEDIPALDLYMDQIMTLFDIHLADNKRYDDDKLLTKTMINNYSKEGLLKPIKGKKYSKDHILQMLLIYSLKNTISIQEIKKVLQPYHDQTEKIEPIYNEFLNTKKELSHYVTSSMQKFIEEKNLDLNNPDQLTMLLLFICALSNQYKMLAEKILDTFYPDEKE</sequence>
<dbReference type="AlphaFoldDB" id="A0A4R3Z6I6"/>
<dbReference type="RefSeq" id="WP_066449571.1">
    <property type="nucleotide sequence ID" value="NZ_CAUWFI010000001.1"/>
</dbReference>
<dbReference type="PANTHER" id="PTHR40056:SF1">
    <property type="entry name" value="DUF1836 DOMAIN-CONTAINING PROTEIN"/>
    <property type="match status" value="1"/>
</dbReference>
<evidence type="ECO:0000313" key="2">
    <source>
        <dbReference type="Proteomes" id="UP000295515"/>
    </source>
</evidence>
<name>A0A4R3Z6I6_9FIRM</name>
<dbReference type="PANTHER" id="PTHR40056">
    <property type="entry name" value="HYPOTHETICAL CYTOSOLIC PROTEIN"/>
    <property type="match status" value="1"/>
</dbReference>
<proteinExistence type="predicted"/>
<comment type="caution">
    <text evidence="1">The sequence shown here is derived from an EMBL/GenBank/DDBJ whole genome shotgun (WGS) entry which is preliminary data.</text>
</comment>
<gene>
    <name evidence="1" type="ORF">EDD60_10429</name>
</gene>